<dbReference type="GO" id="GO:0043565">
    <property type="term" value="F:sequence-specific DNA binding"/>
    <property type="evidence" value="ECO:0007669"/>
    <property type="project" value="TreeGrafter"/>
</dbReference>
<feature type="compositionally biased region" description="Polar residues" evidence="8">
    <location>
        <begin position="163"/>
        <end position="180"/>
    </location>
</feature>
<feature type="region of interest" description="Disordered" evidence="8">
    <location>
        <begin position="949"/>
        <end position="975"/>
    </location>
</feature>
<keyword evidence="5" id="KW-0238">DNA-binding</keyword>
<dbReference type="SUPFAM" id="SSF57701">
    <property type="entry name" value="Zn2/Cys6 DNA-binding domain"/>
    <property type="match status" value="1"/>
</dbReference>
<feature type="compositionally biased region" description="Polar residues" evidence="8">
    <location>
        <begin position="69"/>
        <end position="93"/>
    </location>
</feature>
<feature type="compositionally biased region" description="Polar residues" evidence="8">
    <location>
        <begin position="1160"/>
        <end position="1172"/>
    </location>
</feature>
<accession>A0A1E5RN37</accession>
<feature type="domain" description="Zn(2)-C6 fungal-type" evidence="9">
    <location>
        <begin position="14"/>
        <end position="48"/>
    </location>
</feature>
<sequence>MPTNPTKRQRNAKACDECRRKKVKCDFLEGGPKKACFSCSLQGTPCVFSPSTKSTKRKPKVAQKETPGNKKQVTSQNTLKVENTEANGFQTNKNDLRNFTADFSSGFDDAPDIKTKHSKNQSSKENHFGEKLNIDSPADSKPASLYRNLDENLHHDKEGSRMAKSNISAGVAPQLSTSKPNLKRPDTHIQDLKENNNNNNKQTKKPRTEKSKHAMESEKSKKYESLFKMLLPGLPNLEKLNMDLFLKIVENMKNSSNEFKNDMSYSENSVDYLKLAVEQYNYVTHNRVPIEKVSSFNFCLQTPLPPKEVALGFIEKTSQECCVLFRFYHRPTFSKNLDDLYRLSPAEYTSELKTFLPLCYSVMAVGALFSKSSNNTSQDPSKKPQNRRSSRNAPMTMNDKDLADEGYKYFLAARRLIDLTNARDLYSIQTIVMLFIFLQCSARISTCYLFIGVAMRSALREGLHRNIPLGTPGFSLLDIEMRKRTFFSIYKMDVYVNTMLGLPRTISQQDFDQTLPLEVEDDCLTHDGIVSPPQSEFSNNDSRNNDSEEPFEKNTLSSACIANQHTKIIMILDEIVEGLYPIKKANNLISHDFVTKLESKLNDWLTQLPEELNPSISDFSKFSASSSKRHFLYKANRLLRLSFLQVQIVLYRPFIHYLTFKNSKNRYHLKPDELSIKRADNCLGVAQTVITLAKEMMDNHLLSGNYWFSVYTIFFSVAGLIFYIHEFVPTTEVEIAKYKRCVQLSKIGKDILDVLKNSSMAASRTYNILNILFESLNKKTKTFMLQQQLLEEQQLKKQTQQQGQYSPQGNQGPEVSNTMLASPLFLTKQDSNLQHTGQPGAASTDNAQKNTNTIASSLLGTTPDSQTMENTSNKNPLASKITIEQSLEELYNMDFSNFEQFMNDTSLKDNNTMNNVFANMSPIANTLQNANIATDGKIFADNVNSYLSKSGNSSNSSTSSGNPQNNSLNFPTSSDLHPYLPRSPLQFSSVGNQSIQNLPFNENAVTASSMSNSSSMLKNSTSFPLFPKTNITRVSKQNIHSSINEDSMNSGEPIDSFPNATYGSSSGNPVQPQVPSKNISKPSFSGADSVTETNSNKLNDSGKENKNNASDSLGFQFDIKSTTRNKNATSQNTTAYNHPDSNDETSKNNSAFSNNNESNPIGTGNMTQQASDSNKKDNINEHINVTDGTNNAEDPLYLTGVFDQLDMQLFGRFLPPYMSRTNETDSVQSTTLNDLTSENKP</sequence>
<feature type="compositionally biased region" description="Low complexity" evidence="8">
    <location>
        <begin position="949"/>
        <end position="967"/>
    </location>
</feature>
<keyword evidence="2" id="KW-0479">Metal-binding</keyword>
<dbReference type="EMBL" id="LPNM01000005">
    <property type="protein sequence ID" value="OEJ88295.1"/>
    <property type="molecule type" value="Genomic_DNA"/>
</dbReference>
<dbReference type="InterPro" id="IPR001138">
    <property type="entry name" value="Zn2Cys6_DnaBD"/>
</dbReference>
<feature type="compositionally biased region" description="Low complexity" evidence="8">
    <location>
        <begin position="1147"/>
        <end position="1159"/>
    </location>
</feature>
<dbReference type="GO" id="GO:0006351">
    <property type="term" value="P:DNA-templated transcription"/>
    <property type="evidence" value="ECO:0007669"/>
    <property type="project" value="InterPro"/>
</dbReference>
<dbReference type="InParanoid" id="A0A1E5RN37"/>
<evidence type="ECO:0000259" key="9">
    <source>
        <dbReference type="PROSITE" id="PS50048"/>
    </source>
</evidence>
<keyword evidence="6" id="KW-0804">Transcription</keyword>
<keyword evidence="7" id="KW-0539">Nucleus</keyword>
<keyword evidence="3" id="KW-0862">Zinc</keyword>
<feature type="compositionally biased region" description="Polar residues" evidence="8">
    <location>
        <begin position="1219"/>
        <end position="1241"/>
    </location>
</feature>
<feature type="region of interest" description="Disordered" evidence="8">
    <location>
        <begin position="529"/>
        <end position="551"/>
    </location>
</feature>
<proteinExistence type="predicted"/>
<feature type="compositionally biased region" description="Basic and acidic residues" evidence="8">
    <location>
        <begin position="122"/>
        <end position="133"/>
    </location>
</feature>
<evidence type="ECO:0000256" key="2">
    <source>
        <dbReference type="ARBA" id="ARBA00022723"/>
    </source>
</evidence>
<feature type="compositionally biased region" description="Polar residues" evidence="8">
    <location>
        <begin position="1058"/>
        <end position="1099"/>
    </location>
</feature>
<dbReference type="Proteomes" id="UP000095728">
    <property type="component" value="Unassembled WGS sequence"/>
</dbReference>
<feature type="region of interest" description="Disordered" evidence="8">
    <location>
        <begin position="1043"/>
        <end position="1187"/>
    </location>
</feature>
<keyword evidence="11" id="KW-1185">Reference proteome</keyword>
<dbReference type="GO" id="GO:0008270">
    <property type="term" value="F:zinc ion binding"/>
    <property type="evidence" value="ECO:0007669"/>
    <property type="project" value="InterPro"/>
</dbReference>
<feature type="region of interest" description="Disordered" evidence="8">
    <location>
        <begin position="1217"/>
        <end position="1241"/>
    </location>
</feature>
<dbReference type="AlphaFoldDB" id="A0A1E5RN37"/>
<feature type="compositionally biased region" description="Polar residues" evidence="8">
    <location>
        <begin position="1107"/>
        <end position="1136"/>
    </location>
</feature>
<keyword evidence="4" id="KW-0805">Transcription regulation</keyword>
<evidence type="ECO:0000313" key="11">
    <source>
        <dbReference type="Proteomes" id="UP000095728"/>
    </source>
</evidence>
<feature type="region of interest" description="Disordered" evidence="8">
    <location>
        <begin position="856"/>
        <end position="879"/>
    </location>
</feature>
<dbReference type="FunCoup" id="A0A1E5RN37">
    <property type="interactions" value="327"/>
</dbReference>
<dbReference type="InterPro" id="IPR007219">
    <property type="entry name" value="XnlR_reg_dom"/>
</dbReference>
<protein>
    <submittedName>
        <fullName evidence="10">Activator of stress genes 1</fullName>
    </submittedName>
</protein>
<dbReference type="Gene3D" id="4.10.240.10">
    <property type="entry name" value="Zn(2)-C6 fungal-type DNA-binding domain"/>
    <property type="match status" value="1"/>
</dbReference>
<name>A0A1E5RN37_9ASCO</name>
<organism evidence="10 11">
    <name type="scientific">Hanseniaspora osmophila</name>
    <dbReference type="NCBI Taxonomy" id="56408"/>
    <lineage>
        <taxon>Eukaryota</taxon>
        <taxon>Fungi</taxon>
        <taxon>Dikarya</taxon>
        <taxon>Ascomycota</taxon>
        <taxon>Saccharomycotina</taxon>
        <taxon>Saccharomycetes</taxon>
        <taxon>Saccharomycodales</taxon>
        <taxon>Saccharomycodaceae</taxon>
        <taxon>Hanseniaspora</taxon>
    </lineage>
</organism>
<evidence type="ECO:0000313" key="10">
    <source>
        <dbReference type="EMBL" id="OEJ88295.1"/>
    </source>
</evidence>
<evidence type="ECO:0000256" key="6">
    <source>
        <dbReference type="ARBA" id="ARBA00023163"/>
    </source>
</evidence>
<evidence type="ECO:0000256" key="1">
    <source>
        <dbReference type="ARBA" id="ARBA00004123"/>
    </source>
</evidence>
<dbReference type="GO" id="GO:0000981">
    <property type="term" value="F:DNA-binding transcription factor activity, RNA polymerase II-specific"/>
    <property type="evidence" value="ECO:0007669"/>
    <property type="project" value="InterPro"/>
</dbReference>
<dbReference type="PROSITE" id="PS00463">
    <property type="entry name" value="ZN2_CY6_FUNGAL_1"/>
    <property type="match status" value="1"/>
</dbReference>
<evidence type="ECO:0000256" key="3">
    <source>
        <dbReference type="ARBA" id="ARBA00022833"/>
    </source>
</evidence>
<feature type="region of interest" description="Disordered" evidence="8">
    <location>
        <begin position="372"/>
        <end position="399"/>
    </location>
</feature>
<evidence type="ECO:0000256" key="5">
    <source>
        <dbReference type="ARBA" id="ARBA00023125"/>
    </source>
</evidence>
<dbReference type="OrthoDB" id="422427at2759"/>
<dbReference type="InterPro" id="IPR051711">
    <property type="entry name" value="Stress_Response_Reg"/>
</dbReference>
<feature type="compositionally biased region" description="Basic and acidic residues" evidence="8">
    <location>
        <begin position="183"/>
        <end position="194"/>
    </location>
</feature>
<reference evidence="11" key="1">
    <citation type="journal article" date="2016" name="Genome Announc.">
        <title>Genome sequences of three species of Hanseniaspora isolated from spontaneous wine fermentations.</title>
        <authorList>
            <person name="Sternes P.R."/>
            <person name="Lee D."/>
            <person name="Kutyna D.R."/>
            <person name="Borneman A.R."/>
        </authorList>
    </citation>
    <scope>NUCLEOTIDE SEQUENCE [LARGE SCALE GENOMIC DNA]</scope>
    <source>
        <strain evidence="11">AWRI3579</strain>
    </source>
</reference>
<dbReference type="Pfam" id="PF04082">
    <property type="entry name" value="Fungal_trans"/>
    <property type="match status" value="1"/>
</dbReference>
<dbReference type="CDD" id="cd12148">
    <property type="entry name" value="fungal_TF_MHR"/>
    <property type="match status" value="1"/>
</dbReference>
<feature type="compositionally biased region" description="Basic and acidic residues" evidence="8">
    <location>
        <begin position="206"/>
        <end position="219"/>
    </location>
</feature>
<dbReference type="STRING" id="56408.A0A1E5RN37"/>
<dbReference type="PANTHER" id="PTHR47540:SF1">
    <property type="entry name" value="ACTIVATOR OF STRESS GENES 1-RELATED"/>
    <property type="match status" value="1"/>
</dbReference>
<feature type="compositionally biased region" description="Polar residues" evidence="8">
    <location>
        <begin position="856"/>
        <end position="876"/>
    </location>
</feature>
<dbReference type="Pfam" id="PF00172">
    <property type="entry name" value="Zn_clus"/>
    <property type="match status" value="1"/>
</dbReference>
<gene>
    <name evidence="10" type="ORF">AWRI3579_g797</name>
</gene>
<dbReference type="SMART" id="SM00066">
    <property type="entry name" value="GAL4"/>
    <property type="match status" value="1"/>
</dbReference>
<evidence type="ECO:0000256" key="4">
    <source>
        <dbReference type="ARBA" id="ARBA00023015"/>
    </source>
</evidence>
<feature type="compositionally biased region" description="Polar residues" evidence="8">
    <location>
        <begin position="805"/>
        <end position="817"/>
    </location>
</feature>
<dbReference type="PANTHER" id="PTHR47540">
    <property type="entry name" value="THIAMINE REPRESSIBLE GENES REGULATORY PROTEIN THI5"/>
    <property type="match status" value="1"/>
</dbReference>
<comment type="caution">
    <text evidence="10">The sequence shown here is derived from an EMBL/GenBank/DDBJ whole genome shotgun (WGS) entry which is preliminary data.</text>
</comment>
<dbReference type="CDD" id="cd00067">
    <property type="entry name" value="GAL4"/>
    <property type="match status" value="1"/>
</dbReference>
<feature type="region of interest" description="Disordered" evidence="8">
    <location>
        <begin position="48"/>
        <end position="144"/>
    </location>
</feature>
<evidence type="ECO:0000256" key="8">
    <source>
        <dbReference type="SAM" id="MobiDB-lite"/>
    </source>
</evidence>
<dbReference type="SMART" id="SM00906">
    <property type="entry name" value="Fungal_trans"/>
    <property type="match status" value="1"/>
</dbReference>
<feature type="region of interest" description="Disordered" evidence="8">
    <location>
        <begin position="798"/>
        <end position="817"/>
    </location>
</feature>
<dbReference type="PROSITE" id="PS50048">
    <property type="entry name" value="ZN2_CY6_FUNGAL_2"/>
    <property type="match status" value="1"/>
</dbReference>
<dbReference type="InterPro" id="IPR036864">
    <property type="entry name" value="Zn2-C6_fun-type_DNA-bd_sf"/>
</dbReference>
<comment type="subcellular location">
    <subcellularLocation>
        <location evidence="1">Nucleus</location>
    </subcellularLocation>
</comment>
<feature type="region of interest" description="Disordered" evidence="8">
    <location>
        <begin position="159"/>
        <end position="219"/>
    </location>
</feature>
<dbReference type="GO" id="GO:0005634">
    <property type="term" value="C:nucleus"/>
    <property type="evidence" value="ECO:0007669"/>
    <property type="project" value="UniProtKB-SubCell"/>
</dbReference>
<evidence type="ECO:0000256" key="7">
    <source>
        <dbReference type="ARBA" id="ARBA00023242"/>
    </source>
</evidence>
<dbReference type="GO" id="GO:0045944">
    <property type="term" value="P:positive regulation of transcription by RNA polymerase II"/>
    <property type="evidence" value="ECO:0007669"/>
    <property type="project" value="TreeGrafter"/>
</dbReference>